<organism evidence="2 3">
    <name type="scientific">Dreissena polymorpha</name>
    <name type="common">Zebra mussel</name>
    <name type="synonym">Mytilus polymorpha</name>
    <dbReference type="NCBI Taxonomy" id="45954"/>
    <lineage>
        <taxon>Eukaryota</taxon>
        <taxon>Metazoa</taxon>
        <taxon>Spiralia</taxon>
        <taxon>Lophotrochozoa</taxon>
        <taxon>Mollusca</taxon>
        <taxon>Bivalvia</taxon>
        <taxon>Autobranchia</taxon>
        <taxon>Heteroconchia</taxon>
        <taxon>Euheterodonta</taxon>
        <taxon>Imparidentia</taxon>
        <taxon>Neoheterodontei</taxon>
        <taxon>Myida</taxon>
        <taxon>Dreissenoidea</taxon>
        <taxon>Dreissenidae</taxon>
        <taxon>Dreissena</taxon>
    </lineage>
</organism>
<sequence>MSSIQKRSSGGLWNSTKETATVISAITKYLEKKGAIFSSKGKVDFALNDKPVTSIEYDTSKTSRELKKYIPLKENATNYSVTATGTKSTDLSFDLTLKGTLKFKDKDLLGSETQASIDSLRNGLKIKRIFNSVKRIRDLNNQEYLVPHTLIGGKLQVGEELLVKIQFRVDKDYEYLLLEDFLPSGFEVTKTDAYEGIRYYTHSERRDEKMAFFFSKLQKGKSTNLRT</sequence>
<reference evidence="2" key="1">
    <citation type="journal article" date="2019" name="bioRxiv">
        <title>The Genome of the Zebra Mussel, Dreissena polymorpha: A Resource for Invasive Species Research.</title>
        <authorList>
            <person name="McCartney M.A."/>
            <person name="Auch B."/>
            <person name="Kono T."/>
            <person name="Mallez S."/>
            <person name="Zhang Y."/>
            <person name="Obille A."/>
            <person name="Becker A."/>
            <person name="Abrahante J.E."/>
            <person name="Garbe J."/>
            <person name="Badalamenti J.P."/>
            <person name="Herman A."/>
            <person name="Mangelson H."/>
            <person name="Liachko I."/>
            <person name="Sullivan S."/>
            <person name="Sone E.D."/>
            <person name="Koren S."/>
            <person name="Silverstein K.A.T."/>
            <person name="Beckman K.B."/>
            <person name="Gohl D.M."/>
        </authorList>
    </citation>
    <scope>NUCLEOTIDE SEQUENCE</scope>
    <source>
        <strain evidence="2">Duluth1</strain>
        <tissue evidence="2">Whole animal</tissue>
    </source>
</reference>
<dbReference type="Proteomes" id="UP000828390">
    <property type="component" value="Unassembled WGS sequence"/>
</dbReference>
<name>A0A9D4B4K2_DREPO</name>
<dbReference type="AlphaFoldDB" id="A0A9D4B4K2"/>
<comment type="caution">
    <text evidence="2">The sequence shown here is derived from an EMBL/GenBank/DDBJ whole genome shotgun (WGS) entry which is preliminary data.</text>
</comment>
<keyword evidence="3" id="KW-1185">Reference proteome</keyword>
<dbReference type="InterPro" id="IPR041246">
    <property type="entry name" value="Bact_MG10"/>
</dbReference>
<evidence type="ECO:0000259" key="1">
    <source>
        <dbReference type="Pfam" id="PF17973"/>
    </source>
</evidence>
<dbReference type="PANTHER" id="PTHR40094">
    <property type="entry name" value="ALPHA-2-MACROGLOBULIN HOMOLOG"/>
    <property type="match status" value="1"/>
</dbReference>
<dbReference type="InterPro" id="IPR051802">
    <property type="entry name" value="YfhM-like"/>
</dbReference>
<protein>
    <recommendedName>
        <fullName evidence="1">Bacterial alpha-2-macroglobulin MG10 domain-containing protein</fullName>
    </recommendedName>
</protein>
<evidence type="ECO:0000313" key="2">
    <source>
        <dbReference type="EMBL" id="KAH3689017.1"/>
    </source>
</evidence>
<feature type="domain" description="Bacterial alpha-2-macroglobulin MG10" evidence="1">
    <location>
        <begin position="123"/>
        <end position="223"/>
    </location>
</feature>
<dbReference type="PANTHER" id="PTHR40094:SF1">
    <property type="entry name" value="UBIQUITIN DOMAIN-CONTAINING PROTEIN"/>
    <property type="match status" value="1"/>
</dbReference>
<dbReference type="EMBL" id="JAIWYP010000170">
    <property type="protein sequence ID" value="KAH3689017.1"/>
    <property type="molecule type" value="Genomic_DNA"/>
</dbReference>
<dbReference type="Pfam" id="PF17973">
    <property type="entry name" value="bMG10"/>
    <property type="match status" value="1"/>
</dbReference>
<accession>A0A9D4B4K2</accession>
<proteinExistence type="predicted"/>
<reference evidence="2" key="2">
    <citation type="submission" date="2020-11" db="EMBL/GenBank/DDBJ databases">
        <authorList>
            <person name="McCartney M.A."/>
            <person name="Auch B."/>
            <person name="Kono T."/>
            <person name="Mallez S."/>
            <person name="Becker A."/>
            <person name="Gohl D.M."/>
            <person name="Silverstein K.A.T."/>
            <person name="Koren S."/>
            <person name="Bechman K.B."/>
            <person name="Herman A."/>
            <person name="Abrahante J.E."/>
            <person name="Garbe J."/>
        </authorList>
    </citation>
    <scope>NUCLEOTIDE SEQUENCE</scope>
    <source>
        <strain evidence="2">Duluth1</strain>
        <tissue evidence="2">Whole animal</tissue>
    </source>
</reference>
<evidence type="ECO:0000313" key="3">
    <source>
        <dbReference type="Proteomes" id="UP000828390"/>
    </source>
</evidence>
<gene>
    <name evidence="2" type="ORF">DPMN_192280</name>
</gene>
<dbReference type="GO" id="GO:0004866">
    <property type="term" value="F:endopeptidase inhibitor activity"/>
    <property type="evidence" value="ECO:0007669"/>
    <property type="project" value="TreeGrafter"/>
</dbReference>